<keyword evidence="3" id="KW-1185">Reference proteome</keyword>
<proteinExistence type="predicted"/>
<dbReference type="AlphaFoldDB" id="A0A917L1Z6"/>
<reference evidence="2" key="2">
    <citation type="submission" date="2020-09" db="EMBL/GenBank/DDBJ databases">
        <authorList>
            <person name="Sun Q."/>
            <person name="Zhou Y."/>
        </authorList>
    </citation>
    <scope>NUCLEOTIDE SEQUENCE</scope>
    <source>
        <strain evidence="2">CGMCC 1.3617</strain>
    </source>
</reference>
<evidence type="ECO:0008006" key="4">
    <source>
        <dbReference type="Google" id="ProtNLM"/>
    </source>
</evidence>
<dbReference type="Proteomes" id="UP000661507">
    <property type="component" value="Unassembled WGS sequence"/>
</dbReference>
<dbReference type="RefSeq" id="WP_188972544.1">
    <property type="nucleotide sequence ID" value="NZ_BMKW01000016.1"/>
</dbReference>
<evidence type="ECO:0000313" key="3">
    <source>
        <dbReference type="Proteomes" id="UP000661507"/>
    </source>
</evidence>
<keyword evidence="1" id="KW-0732">Signal</keyword>
<evidence type="ECO:0000256" key="1">
    <source>
        <dbReference type="SAM" id="SignalP"/>
    </source>
</evidence>
<dbReference type="InterPro" id="IPR025145">
    <property type="entry name" value="DUF4087"/>
</dbReference>
<dbReference type="Pfam" id="PF13316">
    <property type="entry name" value="DUF4087"/>
    <property type="match status" value="1"/>
</dbReference>
<reference evidence="2" key="1">
    <citation type="journal article" date="2014" name="Int. J. Syst. Evol. Microbiol.">
        <title>Complete genome sequence of Corynebacterium casei LMG S-19264T (=DSM 44701T), isolated from a smear-ripened cheese.</title>
        <authorList>
            <consortium name="US DOE Joint Genome Institute (JGI-PGF)"/>
            <person name="Walter F."/>
            <person name="Albersmeier A."/>
            <person name="Kalinowski J."/>
            <person name="Ruckert C."/>
        </authorList>
    </citation>
    <scope>NUCLEOTIDE SEQUENCE</scope>
    <source>
        <strain evidence="2">CGMCC 1.3617</strain>
    </source>
</reference>
<feature type="chain" id="PRO_5037553514" description="DUF4087 domain-containing protein" evidence="1">
    <location>
        <begin position="24"/>
        <end position="121"/>
    </location>
</feature>
<sequence>MRRVGLVLGVAMLVLGGALPAEAKPERRCGWLVNPTPANWWLRDRDGEWVLSVQGRDPVAGMDEVPDMSTRGWVETNGHYGYGCACLTLETAPGQRVVRVLAAEALPLSRCRADRALPPPG</sequence>
<comment type="caution">
    <text evidence="2">The sequence shown here is derived from an EMBL/GenBank/DDBJ whole genome shotgun (WGS) entry which is preliminary data.</text>
</comment>
<protein>
    <recommendedName>
        <fullName evidence="4">DUF4087 domain-containing protein</fullName>
    </recommendedName>
</protein>
<feature type="signal peptide" evidence="1">
    <location>
        <begin position="1"/>
        <end position="23"/>
    </location>
</feature>
<dbReference type="EMBL" id="BMKW01000016">
    <property type="protein sequence ID" value="GGJ38832.1"/>
    <property type="molecule type" value="Genomic_DNA"/>
</dbReference>
<evidence type="ECO:0000313" key="2">
    <source>
        <dbReference type="EMBL" id="GGJ38832.1"/>
    </source>
</evidence>
<name>A0A917L1Z6_9PROT</name>
<organism evidence="2 3">
    <name type="scientific">Neoroseomonas lacus</name>
    <dbReference type="NCBI Taxonomy" id="287609"/>
    <lineage>
        <taxon>Bacteria</taxon>
        <taxon>Pseudomonadati</taxon>
        <taxon>Pseudomonadota</taxon>
        <taxon>Alphaproteobacteria</taxon>
        <taxon>Acetobacterales</taxon>
        <taxon>Acetobacteraceae</taxon>
        <taxon>Neoroseomonas</taxon>
    </lineage>
</organism>
<accession>A0A917L1Z6</accession>
<gene>
    <name evidence="2" type="ORF">GCM10011320_53090</name>
</gene>